<dbReference type="eggNOG" id="ENOG502ZHKQ">
    <property type="taxonomic scope" value="Bacteria"/>
</dbReference>
<sequence length="149" mass="17289">MDRDLSTLIDLVEEAYPQISIISQLGEWMKGTFPLPSAFVMTQTISEKGNSLTSYKVICEATIMLHYPLEQEKQVPLSTGVLRDLLRKQRYSYRGKNKLLLDIDPNTFSVNTEKKERAEIIFRYEYLMPVRREQVEKIAIFDVKEDGHG</sequence>
<keyword evidence="2" id="KW-1185">Reference proteome</keyword>
<dbReference type="RefSeq" id="WP_003336521.1">
    <property type="nucleotide sequence ID" value="NZ_CP007806.1"/>
</dbReference>
<dbReference type="STRING" id="1042163.BRLA_c036480"/>
<dbReference type="EMBL" id="CP007806">
    <property type="protein sequence ID" value="AIG27950.1"/>
    <property type="molecule type" value="Genomic_DNA"/>
</dbReference>
<evidence type="ECO:0000313" key="1">
    <source>
        <dbReference type="EMBL" id="AIG27950.1"/>
    </source>
</evidence>
<evidence type="ECO:0000313" key="2">
    <source>
        <dbReference type="Proteomes" id="UP000005850"/>
    </source>
</evidence>
<dbReference type="HOGENOM" id="CLU_1746165_0_0_9"/>
<proteinExistence type="predicted"/>
<gene>
    <name evidence="1" type="ORF">BRLA_c036480</name>
</gene>
<reference evidence="1 2" key="1">
    <citation type="journal article" date="2011" name="J. Bacteriol.">
        <title>Genome sequence of Brevibacillus laterosporus LMG 15441, a pathogen of invertebrates.</title>
        <authorList>
            <person name="Djukic M."/>
            <person name="Poehlein A."/>
            <person name="Thurmer A."/>
            <person name="Daniel R."/>
        </authorList>
    </citation>
    <scope>NUCLEOTIDE SEQUENCE [LARGE SCALE GENOMIC DNA]</scope>
    <source>
        <strain evidence="1 2">LMG 15441</strain>
    </source>
</reference>
<protein>
    <submittedName>
        <fullName evidence="1">Uncharacterized protein</fullName>
    </submittedName>
</protein>
<name>A0A075RF21_BRELA</name>
<dbReference type="Proteomes" id="UP000005850">
    <property type="component" value="Chromosome"/>
</dbReference>
<dbReference type="AlphaFoldDB" id="A0A075RF21"/>
<accession>A0A075RF21</accession>
<organism evidence="1 2">
    <name type="scientific">Brevibacillus laterosporus LMG 15441</name>
    <dbReference type="NCBI Taxonomy" id="1042163"/>
    <lineage>
        <taxon>Bacteria</taxon>
        <taxon>Bacillati</taxon>
        <taxon>Bacillota</taxon>
        <taxon>Bacilli</taxon>
        <taxon>Bacillales</taxon>
        <taxon>Paenibacillaceae</taxon>
        <taxon>Brevibacillus</taxon>
    </lineage>
</organism>
<dbReference type="KEGG" id="blr:BRLA_c036480"/>